<dbReference type="RefSeq" id="YP_009207847.1">
    <property type="nucleotide sequence ID" value="NC_028899.1"/>
</dbReference>
<evidence type="ECO:0000313" key="3">
    <source>
        <dbReference type="Proteomes" id="UP000202583"/>
    </source>
</evidence>
<evidence type="ECO:0000256" key="1">
    <source>
        <dbReference type="SAM" id="MobiDB-lite"/>
    </source>
</evidence>
<organism evidence="2 3">
    <name type="scientific">Ralstonia phage RSF1</name>
    <dbReference type="NCBI Taxonomy" id="1689679"/>
    <lineage>
        <taxon>Viruses</taxon>
        <taxon>Duplodnaviria</taxon>
        <taxon>Heunggongvirae</taxon>
        <taxon>Uroviricota</taxon>
        <taxon>Caudoviricetes</taxon>
        <taxon>Chimalliviridae</taxon>
        <taxon>Chiangmaivirus</taxon>
        <taxon>Chiangmaivirus RSF1</taxon>
    </lineage>
</organism>
<keyword evidence="3" id="KW-1185">Reference proteome</keyword>
<accession>A0A0K2QQG9</accession>
<dbReference type="OrthoDB" id="1035at10239"/>
<dbReference type="EMBL" id="AP014927">
    <property type="protein sequence ID" value="BAS04835.1"/>
    <property type="molecule type" value="Genomic_DNA"/>
</dbReference>
<evidence type="ECO:0000313" key="2">
    <source>
        <dbReference type="EMBL" id="BAS04835.1"/>
    </source>
</evidence>
<dbReference type="GeneID" id="26634504"/>
<reference evidence="2 3" key="1">
    <citation type="submission" date="2015-07" db="EMBL/GenBank/DDBJ databases">
        <title>Two Asian jumbo phage RSL2 and RSF1 infecting the phytopathogen Ralstonia solanacearum share common features related to the phi-KZ-like phages.</title>
        <authorList>
            <person name="Kawasaki T."/>
            <person name="Fujie M."/>
            <person name="Chatchawankanphanich O."/>
            <person name="Ogata H."/>
            <person name="Yamada T."/>
        </authorList>
    </citation>
    <scope>NUCLEOTIDE SEQUENCE [LARGE SCALE GENOMIC DNA]</scope>
    <source>
        <strain evidence="2 3">RSF1</strain>
    </source>
</reference>
<sequence length="631" mass="70556">MGVTTRDVKWLRKSFLLATDNLDDQSLQEFGYTDTIARPFDTSPGGNEVINPLPQFTRHCDIKIKTPLMNTFGIGRWYDETYGQYSQKIYMRFGVPEFTPMTQFFTGFYSYEASLLARTGRATPGIAYYLGRGIGLAVTIFNIPLLLTSVVMEAYKFFVQKQSSKFYYFKPAMHLYWNAVTTLVNHYCVNRGIIPRMFTSDQNQEMAGENTYSQSDLARFAQVLEIFDENGQIDMYRYASLAHRRKKAFMNRLKDMLDVSNLDFSSLHNQFRSALNQQTQPVQGRAFKEYMELWLSSTQGNAGSSSTNSDGSQGESVADTQINTVDPNDRDSLWKLLQTEWDDGSAFICCRVNSTGEVSESFSSSTAKSEIEDKINGMASQARKTSFNFSGGNLAGVLSGVTGAIGDFVGGVADQFNIAGLAVLGGAAFVDIPEHWEQSSASLPQQTYTMTLIAPYGNPLSQLFQMYIPLFMILAGALPRSTGKQSYTAPPLVQLFDKGKQQTRLGIIDSVQVRRGITNLPFNKHMQAMGIEVTFSVKDLSSIMHMPISEGFSLNPTKGIFDEDTTFSDYMGTLAGLDIDDQIYSFRKFALNVTRWASNWRSWTSSSHMASYLGNGTPLRFVSMLYKGIDP</sequence>
<dbReference type="KEGG" id="vg:26634504"/>
<feature type="region of interest" description="Disordered" evidence="1">
    <location>
        <begin position="298"/>
        <end position="326"/>
    </location>
</feature>
<proteinExistence type="predicted"/>
<name>A0A0K2QQG9_9CAUD</name>
<protein>
    <submittedName>
        <fullName evidence="2">Uncharacterized protein</fullName>
    </submittedName>
</protein>
<dbReference type="Proteomes" id="UP000202583">
    <property type="component" value="Segment"/>
</dbReference>